<dbReference type="InterPro" id="IPR011990">
    <property type="entry name" value="TPR-like_helical_dom_sf"/>
</dbReference>
<feature type="repeat" description="PPR" evidence="3">
    <location>
        <begin position="169"/>
        <end position="203"/>
    </location>
</feature>
<feature type="repeat" description="PPR" evidence="3">
    <location>
        <begin position="270"/>
        <end position="304"/>
    </location>
</feature>
<dbReference type="PANTHER" id="PTHR47926">
    <property type="entry name" value="PENTATRICOPEPTIDE REPEAT-CONTAINING PROTEIN"/>
    <property type="match status" value="1"/>
</dbReference>
<dbReference type="Gene3D" id="1.25.40.10">
    <property type="entry name" value="Tetratricopeptide repeat domain"/>
    <property type="match status" value="4"/>
</dbReference>
<name>A0A7N0TP41_KALFE</name>
<evidence type="ECO:0000313" key="6">
    <source>
        <dbReference type="Proteomes" id="UP000594263"/>
    </source>
</evidence>
<dbReference type="Proteomes" id="UP000594263">
    <property type="component" value="Unplaced"/>
</dbReference>
<dbReference type="GO" id="GO:0008270">
    <property type="term" value="F:zinc ion binding"/>
    <property type="evidence" value="ECO:0007669"/>
    <property type="project" value="InterPro"/>
</dbReference>
<keyword evidence="6" id="KW-1185">Reference proteome</keyword>
<proteinExistence type="inferred from homology"/>
<feature type="domain" description="DYW" evidence="4">
    <location>
        <begin position="586"/>
        <end position="678"/>
    </location>
</feature>
<dbReference type="Gramene" id="Kaladp0040s0712.1.v1.1">
    <property type="protein sequence ID" value="Kaladp0040s0712.1.v1.1.CDS.1"/>
    <property type="gene ID" value="Kaladp0040s0712.v1.1"/>
</dbReference>
<sequence length="678" mass="76624">MSGALASSKALQIQKRSFNSFKHVHAHLLCSGLHHDSYCLNMLLKLCFDSRDLDYARLLFHHIERPTIFLWNTMIQGLVANDCCSEGIQMYHWMRRESCFLPNNFTFPFVLKACARVSDCHLGLSLHNLLVKVGFDSDVFVGTSLVCLYAKLGHLNYARQVFDDIPEKNVISWTALVRGYADAGRFREAVDTFKRMLSVGLKPDSYMLVLILSAYTQLGGSSSMEWIHKYVVDVGMHRNVFVATCLLDMYVKYGDMEKARSIFDSMPEKDIVSWNTMIQGYASNGLPDQVLNIFSRMRDANLKLNCYSLVGVLSACASLGALEFGEWASSFIDRNEFLSNRILGTALIDMYAKCGSMPSAMTVFNGMKDRDIIFWNSILNGLAMNGYDQATFAVFGQFEKSGFRPNKNTFIGLLCACTHAGLINLGRQFFYSIKNVYSLDPSVEHYGCMVDLLGRGGLLVEADQLIKCMPMEPNAVVWGALLAGCRMFRNNQMAERVLVKLIELEPLNSGNYVQLSKMYSATGRWEAAANIRSSMIENGIEKTPGYSWIEVNGVVHKFLVGDNYNPMSDHIYAKMEELMKDVRAAGYVPTTESVLFDIENEEKQHFIAHHSEKLAVAFGLMSLPSPRTIRVMKNLRVCGDCHEFLKLVSRITDRQIVVRDNNRFHYFADGSCSCKDYW</sequence>
<evidence type="ECO:0000256" key="2">
    <source>
        <dbReference type="ARBA" id="ARBA00022737"/>
    </source>
</evidence>
<dbReference type="PROSITE" id="PS51375">
    <property type="entry name" value="PPR"/>
    <property type="match status" value="4"/>
</dbReference>
<dbReference type="FunFam" id="1.25.40.10:FF:000344">
    <property type="entry name" value="Pentatricopeptide repeat-containing protein"/>
    <property type="match status" value="1"/>
</dbReference>
<dbReference type="SUPFAM" id="SSF48452">
    <property type="entry name" value="TPR-like"/>
    <property type="match status" value="1"/>
</dbReference>
<dbReference type="InterPro" id="IPR032867">
    <property type="entry name" value="DYW_dom"/>
</dbReference>
<evidence type="ECO:0000259" key="4">
    <source>
        <dbReference type="Pfam" id="PF14432"/>
    </source>
</evidence>
<dbReference type="EnsemblPlants" id="Kaladp0040s0712.1.v1.1">
    <property type="protein sequence ID" value="Kaladp0040s0712.1.v1.1.CDS.1"/>
    <property type="gene ID" value="Kaladp0040s0712.v1.1"/>
</dbReference>
<protein>
    <recommendedName>
        <fullName evidence="4">DYW domain-containing protein</fullName>
    </recommendedName>
</protein>
<accession>A0A7N0TP41</accession>
<dbReference type="AlphaFoldDB" id="A0A7N0TP41"/>
<dbReference type="Pfam" id="PF20431">
    <property type="entry name" value="E_motif"/>
    <property type="match status" value="1"/>
</dbReference>
<dbReference type="FunFam" id="1.25.40.10:FF:000184">
    <property type="entry name" value="Pentatricopeptide repeat-containing protein, chloroplastic"/>
    <property type="match status" value="1"/>
</dbReference>
<dbReference type="PANTHER" id="PTHR47926:SF446">
    <property type="entry name" value="PENTACOTRIPEPTIDE-REPEAT REGION OF PRORP DOMAIN-CONTAINING PROTEIN"/>
    <property type="match status" value="1"/>
</dbReference>
<dbReference type="Pfam" id="PF01535">
    <property type="entry name" value="PPR"/>
    <property type="match status" value="2"/>
</dbReference>
<dbReference type="Pfam" id="PF13041">
    <property type="entry name" value="PPR_2"/>
    <property type="match status" value="3"/>
</dbReference>
<dbReference type="Pfam" id="PF14432">
    <property type="entry name" value="DYW_deaminase"/>
    <property type="match status" value="1"/>
</dbReference>
<feature type="repeat" description="PPR" evidence="3">
    <location>
        <begin position="239"/>
        <end position="269"/>
    </location>
</feature>
<evidence type="ECO:0000313" key="5">
    <source>
        <dbReference type="EnsemblPlants" id="Kaladp0040s0712.1.v1.1.CDS.1"/>
    </source>
</evidence>
<comment type="similarity">
    <text evidence="1">Belongs to the PPR family. PCMP-H subfamily.</text>
</comment>
<reference evidence="5" key="1">
    <citation type="submission" date="2021-01" db="UniProtKB">
        <authorList>
            <consortium name="EnsemblPlants"/>
        </authorList>
    </citation>
    <scope>IDENTIFICATION</scope>
</reference>
<keyword evidence="2" id="KW-0677">Repeat</keyword>
<dbReference type="InterPro" id="IPR046848">
    <property type="entry name" value="E_motif"/>
</dbReference>
<dbReference type="GO" id="GO:0003723">
    <property type="term" value="F:RNA binding"/>
    <property type="evidence" value="ECO:0007669"/>
    <property type="project" value="InterPro"/>
</dbReference>
<dbReference type="InterPro" id="IPR002885">
    <property type="entry name" value="PPR_rpt"/>
</dbReference>
<dbReference type="GO" id="GO:0009451">
    <property type="term" value="P:RNA modification"/>
    <property type="evidence" value="ECO:0007669"/>
    <property type="project" value="InterPro"/>
</dbReference>
<evidence type="ECO:0000256" key="3">
    <source>
        <dbReference type="PROSITE-ProRule" id="PRU00708"/>
    </source>
</evidence>
<dbReference type="FunFam" id="1.25.40.10:FF:000450">
    <property type="entry name" value="Putative pentatricopeptide repeat-containing protein"/>
    <property type="match status" value="1"/>
</dbReference>
<evidence type="ECO:0000256" key="1">
    <source>
        <dbReference type="ARBA" id="ARBA00006643"/>
    </source>
</evidence>
<dbReference type="InterPro" id="IPR046960">
    <property type="entry name" value="PPR_At4g14850-like_plant"/>
</dbReference>
<organism evidence="5 6">
    <name type="scientific">Kalanchoe fedtschenkoi</name>
    <name type="common">Lavender scallops</name>
    <name type="synonym">South American air plant</name>
    <dbReference type="NCBI Taxonomy" id="63787"/>
    <lineage>
        <taxon>Eukaryota</taxon>
        <taxon>Viridiplantae</taxon>
        <taxon>Streptophyta</taxon>
        <taxon>Embryophyta</taxon>
        <taxon>Tracheophyta</taxon>
        <taxon>Spermatophyta</taxon>
        <taxon>Magnoliopsida</taxon>
        <taxon>eudicotyledons</taxon>
        <taxon>Gunneridae</taxon>
        <taxon>Pentapetalae</taxon>
        <taxon>Saxifragales</taxon>
        <taxon>Crassulaceae</taxon>
        <taxon>Kalanchoe</taxon>
    </lineage>
</organism>
<feature type="repeat" description="PPR" evidence="3">
    <location>
        <begin position="371"/>
        <end position="405"/>
    </location>
</feature>
<dbReference type="OMA" id="WNSGHYV"/>
<dbReference type="NCBIfam" id="TIGR00756">
    <property type="entry name" value="PPR"/>
    <property type="match status" value="3"/>
</dbReference>